<dbReference type="EMBL" id="MIGB01000003">
    <property type="protein sequence ID" value="OSY43264.1"/>
    <property type="molecule type" value="Genomic_DNA"/>
</dbReference>
<feature type="transmembrane region" description="Helical" evidence="2">
    <location>
        <begin position="58"/>
        <end position="74"/>
    </location>
</feature>
<dbReference type="STRING" id="2074.BG845_00869"/>
<accession>A0A1Y2N720</accession>
<keyword evidence="2" id="KW-0812">Transmembrane</keyword>
<reference evidence="3 4" key="1">
    <citation type="submission" date="2016-09" db="EMBL/GenBank/DDBJ databases">
        <title>Pseudonocardia autotrophica DSM535, a candidate organism with high potential of specific P450 cytochromes.</title>
        <authorList>
            <person name="Grumaz C."/>
            <person name="Vainshtein Y."/>
            <person name="Kirstahler P."/>
            <person name="Sohn K."/>
        </authorList>
    </citation>
    <scope>NUCLEOTIDE SEQUENCE [LARGE SCALE GENOMIC DNA]</scope>
    <source>
        <strain evidence="3 4">DSM 535</strain>
    </source>
</reference>
<proteinExistence type="predicted"/>
<evidence type="ECO:0000256" key="1">
    <source>
        <dbReference type="SAM" id="MobiDB-lite"/>
    </source>
</evidence>
<sequence length="131" mass="13339">MTATVGEALTTGFRCPRGTVTNVTGSARQSSTAAAVLAALFVLVAVLAPALFPPDGDAGLFGAVVALVVLAWAGRGHPGTVRTVLTAATTPVREARRVAHRAGVLRQRDPDADGRPRPRAPGALRPEPATG</sequence>
<comment type="caution">
    <text evidence="3">The sequence shown here is derived from an EMBL/GenBank/DDBJ whole genome shotgun (WGS) entry which is preliminary data.</text>
</comment>
<evidence type="ECO:0000256" key="2">
    <source>
        <dbReference type="SAM" id="Phobius"/>
    </source>
</evidence>
<feature type="compositionally biased region" description="Basic and acidic residues" evidence="1">
    <location>
        <begin position="106"/>
        <end position="116"/>
    </location>
</feature>
<feature type="compositionally biased region" description="Low complexity" evidence="1">
    <location>
        <begin position="120"/>
        <end position="131"/>
    </location>
</feature>
<name>A0A1Y2N720_PSEAH</name>
<protein>
    <submittedName>
        <fullName evidence="3">Uncharacterized protein</fullName>
    </submittedName>
</protein>
<evidence type="ECO:0000313" key="4">
    <source>
        <dbReference type="Proteomes" id="UP000194360"/>
    </source>
</evidence>
<keyword evidence="2" id="KW-0472">Membrane</keyword>
<feature type="region of interest" description="Disordered" evidence="1">
    <location>
        <begin position="101"/>
        <end position="131"/>
    </location>
</feature>
<organism evidence="3 4">
    <name type="scientific">Pseudonocardia autotrophica</name>
    <name type="common">Amycolata autotrophica</name>
    <name type="synonym">Nocardia autotrophica</name>
    <dbReference type="NCBI Taxonomy" id="2074"/>
    <lineage>
        <taxon>Bacteria</taxon>
        <taxon>Bacillati</taxon>
        <taxon>Actinomycetota</taxon>
        <taxon>Actinomycetes</taxon>
        <taxon>Pseudonocardiales</taxon>
        <taxon>Pseudonocardiaceae</taxon>
        <taxon>Pseudonocardia</taxon>
    </lineage>
</organism>
<keyword evidence="2" id="KW-1133">Transmembrane helix</keyword>
<dbReference type="InterPro" id="IPR045635">
    <property type="entry name" value="DUF6412"/>
</dbReference>
<dbReference type="Proteomes" id="UP000194360">
    <property type="component" value="Unassembled WGS sequence"/>
</dbReference>
<evidence type="ECO:0000313" key="3">
    <source>
        <dbReference type="EMBL" id="OSY43264.1"/>
    </source>
</evidence>
<feature type="transmembrane region" description="Helical" evidence="2">
    <location>
        <begin position="33"/>
        <end position="52"/>
    </location>
</feature>
<dbReference type="AlphaFoldDB" id="A0A1Y2N720"/>
<dbReference type="Pfam" id="PF19950">
    <property type="entry name" value="DUF6412"/>
    <property type="match status" value="1"/>
</dbReference>
<gene>
    <name evidence="3" type="ORF">BG845_00869</name>
</gene>
<keyword evidence="4" id="KW-1185">Reference proteome</keyword>